<evidence type="ECO:0000256" key="1">
    <source>
        <dbReference type="SAM" id="SignalP"/>
    </source>
</evidence>
<name>A0A2V3UT33_9SPHN</name>
<organism evidence="5 6">
    <name type="scientific">Blastomonas natatoria</name>
    <dbReference type="NCBI Taxonomy" id="34015"/>
    <lineage>
        <taxon>Bacteria</taxon>
        <taxon>Pseudomonadati</taxon>
        <taxon>Pseudomonadota</taxon>
        <taxon>Alphaproteobacteria</taxon>
        <taxon>Sphingomonadales</taxon>
        <taxon>Sphingomonadaceae</taxon>
        <taxon>Blastomonas</taxon>
    </lineage>
</organism>
<keyword evidence="6" id="KW-1185">Reference proteome</keyword>
<dbReference type="Gene3D" id="3.20.20.70">
    <property type="entry name" value="Aldolase class I"/>
    <property type="match status" value="1"/>
</dbReference>
<dbReference type="InterPro" id="IPR013785">
    <property type="entry name" value="Aldolase_TIM"/>
</dbReference>
<dbReference type="InterPro" id="IPR029486">
    <property type="entry name" value="GH97_N"/>
</dbReference>
<dbReference type="InterPro" id="IPR014718">
    <property type="entry name" value="GH-type_carb-bd"/>
</dbReference>
<dbReference type="EMBL" id="QJJM01000014">
    <property type="protein sequence ID" value="PXW70100.1"/>
    <property type="molecule type" value="Genomic_DNA"/>
</dbReference>
<proteinExistence type="predicted"/>
<dbReference type="Pfam" id="PF14508">
    <property type="entry name" value="GH97_N"/>
    <property type="match status" value="1"/>
</dbReference>
<dbReference type="Pfam" id="PF14509">
    <property type="entry name" value="GH97_C"/>
    <property type="match status" value="1"/>
</dbReference>
<evidence type="ECO:0000313" key="6">
    <source>
        <dbReference type="Proteomes" id="UP000248014"/>
    </source>
</evidence>
<dbReference type="InterPro" id="IPR017853">
    <property type="entry name" value="GH"/>
</dbReference>
<accession>A0A2V3UT33</accession>
<feature type="domain" description="Glycosyl-hydrolase 97 catalytic" evidence="2">
    <location>
        <begin position="303"/>
        <end position="491"/>
    </location>
</feature>
<dbReference type="Gene3D" id="2.70.98.10">
    <property type="match status" value="1"/>
</dbReference>
<sequence>MRSLLLVLLTWLAAVAAPALAQSGPVASVASPDGRVRIDVTIDGEGWAQYAVSRDGKPLIAPSRLGFQFTDQDGFGRNSRFVAAETASVDTSWDQPWGERKTVTDRHNELLVRLISPGASDALNDAPADRPIAIRFRAFDNGIGFRYEFAARADGQPWRIADELTEFVIAAPGQAWWIPAGDWNRYEYLYHDGPIDQVSAAHTPMTVKLADGTHLAFHEAALVDYAGMWLKRMDGQRFRATLSPSSRGAKVERTGAFTTPWRSIRIADSAAGLYDNDLELNLNEPNRLGDVSWFTPHKYVGVWWEMHLETKSWASGPKHGATNDNVRRHIDFAANHGFRGVLVEGWNKGWDGNWFGNGRDFDFVQSTPDFDLPDLAAYARQHGVRLIGHHETGGNIAKYESQLGAALDLYARHGVDAVKTGYVADAGGIIAPGDAPGEQRMEWHDGQRMAQHHLRVVQEAAARRIAVNPHEPIKDTGLRRTYPNWVSREGARGGEYQAWGTPGNGPSHAPTLVFTRMLAGPMDYTPGILSLKGRGGRDLESTLARELALYVVLYSPIQMVADLIENLEAHPRELAFIEKVPTDWEESRTLLGEVGQLAVIARKDRNGPDWYIGGVTDETAHEAAIDLSFLPRGSRWRAHVWRDGDSADYRTEARHQIVIEQKAVTAGDTMNIRMAPGGGFAIRLERLDR</sequence>
<evidence type="ECO:0000259" key="2">
    <source>
        <dbReference type="Pfam" id="PF10566"/>
    </source>
</evidence>
<dbReference type="SUPFAM" id="SSF51445">
    <property type="entry name" value="(Trans)glycosidases"/>
    <property type="match status" value="1"/>
</dbReference>
<feature type="chain" id="PRO_5016085100" evidence="1">
    <location>
        <begin position="22"/>
        <end position="689"/>
    </location>
</feature>
<dbReference type="OrthoDB" id="57532at2"/>
<dbReference type="InterPro" id="IPR019563">
    <property type="entry name" value="GH97_catalytic"/>
</dbReference>
<feature type="signal peptide" evidence="1">
    <location>
        <begin position="1"/>
        <end position="21"/>
    </location>
</feature>
<comment type="caution">
    <text evidence="5">The sequence shown here is derived from an EMBL/GenBank/DDBJ whole genome shotgun (WGS) entry which is preliminary data.</text>
</comment>
<protein>
    <submittedName>
        <fullName evidence="5">Alpha-glucosidase</fullName>
    </submittedName>
</protein>
<dbReference type="GO" id="GO:0030246">
    <property type="term" value="F:carbohydrate binding"/>
    <property type="evidence" value="ECO:0007669"/>
    <property type="project" value="InterPro"/>
</dbReference>
<evidence type="ECO:0000259" key="4">
    <source>
        <dbReference type="Pfam" id="PF14509"/>
    </source>
</evidence>
<evidence type="ECO:0000313" key="5">
    <source>
        <dbReference type="EMBL" id="PXW70100.1"/>
    </source>
</evidence>
<evidence type="ECO:0000259" key="3">
    <source>
        <dbReference type="Pfam" id="PF14508"/>
    </source>
</evidence>
<feature type="domain" description="Glycosyl-hydrolase 97 N-terminal" evidence="3">
    <location>
        <begin position="29"/>
        <end position="285"/>
    </location>
</feature>
<dbReference type="PANTHER" id="PTHR35803:SF1">
    <property type="entry name" value="GLUCAN 1,4-ALPHA-GLUCOSIDASE SUSB"/>
    <property type="match status" value="1"/>
</dbReference>
<feature type="domain" description="Glycosyl-hydrolase 97 C-terminal oligomerisation" evidence="4">
    <location>
        <begin position="583"/>
        <end position="684"/>
    </location>
</feature>
<dbReference type="Pfam" id="PF10566">
    <property type="entry name" value="Glyco_hydro_97"/>
    <property type="match status" value="1"/>
</dbReference>
<reference evidence="5 6" key="1">
    <citation type="submission" date="2018-05" db="EMBL/GenBank/DDBJ databases">
        <title>Genomic Encyclopedia of Type Strains, Phase IV (KMG-IV): sequencing the most valuable type-strain genomes for metagenomic binning, comparative biology and taxonomic classification.</title>
        <authorList>
            <person name="Goeker M."/>
        </authorList>
    </citation>
    <scope>NUCLEOTIDE SEQUENCE [LARGE SCALE GENOMIC DNA]</scope>
    <source>
        <strain evidence="5 6">DSM 3183</strain>
    </source>
</reference>
<keyword evidence="1" id="KW-0732">Signal</keyword>
<dbReference type="AlphaFoldDB" id="A0A2V3UT33"/>
<dbReference type="RefSeq" id="WP_110299970.1">
    <property type="nucleotide sequence ID" value="NZ_QJJM01000014.1"/>
</dbReference>
<dbReference type="InterPro" id="IPR052720">
    <property type="entry name" value="Glycosyl_hydrolase_97"/>
</dbReference>
<dbReference type="Proteomes" id="UP000248014">
    <property type="component" value="Unassembled WGS sequence"/>
</dbReference>
<dbReference type="PANTHER" id="PTHR35803">
    <property type="entry name" value="GLUCAN 1,4-ALPHA-GLUCOSIDASE SUSB-RELATED"/>
    <property type="match status" value="1"/>
</dbReference>
<gene>
    <name evidence="5" type="ORF">C7451_11476</name>
</gene>
<dbReference type="InterPro" id="IPR029483">
    <property type="entry name" value="GH97_C"/>
</dbReference>